<gene>
    <name evidence="2" type="primary">ORF41852</name>
</gene>
<feature type="non-terminal residue" evidence="2">
    <location>
        <position position="159"/>
    </location>
</feature>
<keyword evidence="1" id="KW-0472">Membrane</keyword>
<proteinExistence type="predicted"/>
<dbReference type="AlphaFoldDB" id="A0A0B6YYR8"/>
<organism evidence="2">
    <name type="scientific">Arion vulgaris</name>
    <dbReference type="NCBI Taxonomy" id="1028688"/>
    <lineage>
        <taxon>Eukaryota</taxon>
        <taxon>Metazoa</taxon>
        <taxon>Spiralia</taxon>
        <taxon>Lophotrochozoa</taxon>
        <taxon>Mollusca</taxon>
        <taxon>Gastropoda</taxon>
        <taxon>Heterobranchia</taxon>
        <taxon>Euthyneura</taxon>
        <taxon>Panpulmonata</taxon>
        <taxon>Eupulmonata</taxon>
        <taxon>Stylommatophora</taxon>
        <taxon>Helicina</taxon>
        <taxon>Arionoidea</taxon>
        <taxon>Arionidae</taxon>
        <taxon>Arion</taxon>
    </lineage>
</organism>
<accession>A0A0B6YYR8</accession>
<feature type="transmembrane region" description="Helical" evidence="1">
    <location>
        <begin position="6"/>
        <end position="22"/>
    </location>
</feature>
<evidence type="ECO:0000256" key="1">
    <source>
        <dbReference type="SAM" id="Phobius"/>
    </source>
</evidence>
<keyword evidence="1" id="KW-1133">Transmembrane helix</keyword>
<name>A0A0B6YYR8_9EUPU</name>
<feature type="non-terminal residue" evidence="2">
    <location>
        <position position="1"/>
    </location>
</feature>
<evidence type="ECO:0000313" key="2">
    <source>
        <dbReference type="EMBL" id="CEK61287.1"/>
    </source>
</evidence>
<protein>
    <submittedName>
        <fullName evidence="2">Uncharacterized protein</fullName>
    </submittedName>
</protein>
<dbReference type="EMBL" id="HACG01014422">
    <property type="protein sequence ID" value="CEK61287.1"/>
    <property type="molecule type" value="Transcribed_RNA"/>
</dbReference>
<reference evidence="2" key="1">
    <citation type="submission" date="2014-12" db="EMBL/GenBank/DDBJ databases">
        <title>Insight into the proteome of Arion vulgaris.</title>
        <authorList>
            <person name="Aradska J."/>
            <person name="Bulat T."/>
            <person name="Smidak R."/>
            <person name="Sarate P."/>
            <person name="Gangsoo J."/>
            <person name="Sialana F."/>
            <person name="Bilban M."/>
            <person name="Lubec G."/>
        </authorList>
    </citation>
    <scope>NUCLEOTIDE SEQUENCE</scope>
    <source>
        <tissue evidence="2">Skin</tissue>
    </source>
</reference>
<keyword evidence="1" id="KW-0812">Transmembrane</keyword>
<sequence>WYVAIIFAALVVVIIVLAILFIKRRRYKTSRETMQKGLTVSYVATENEAYSYTNRNNSEMERQTRQLPPVPDFSINGALFNPVKPTCAQVNETEGATGRCKDDDSDLKKKSAETLVKAGNPTIGTLTHPVNMRAQTNPYADFKSLRDSTVEVNDPEKDN</sequence>